<gene>
    <name evidence="1" type="ORF">ECRASSUSDP1_LOCUS26006</name>
</gene>
<proteinExistence type="predicted"/>
<dbReference type="Proteomes" id="UP001295684">
    <property type="component" value="Unassembled WGS sequence"/>
</dbReference>
<evidence type="ECO:0000313" key="2">
    <source>
        <dbReference type="Proteomes" id="UP001295684"/>
    </source>
</evidence>
<comment type="caution">
    <text evidence="1">The sequence shown here is derived from an EMBL/GenBank/DDBJ whole genome shotgun (WGS) entry which is preliminary data.</text>
</comment>
<evidence type="ECO:0000313" key="1">
    <source>
        <dbReference type="EMBL" id="CAI2384476.1"/>
    </source>
</evidence>
<dbReference type="EMBL" id="CAMPGE010026812">
    <property type="protein sequence ID" value="CAI2384476.1"/>
    <property type="molecule type" value="Genomic_DNA"/>
</dbReference>
<sequence>MESYPRVGGVSQSLMTSLSLAIKILPYFGYSDQCKILMTQLRSESRQLWLSNEDKWLKPYTDEQGIEKLHIKRKHYSINNLEGSHSSEKVSADSELFKLRDTGDYKLYNMTFKFTKENIAALETLATFCETIDREFLTVRLIHIWRDTNLVPYYDLLLKIVKALNVEVEEHKIEEATYFKFKPPLVIRASTQEVDATKNQYVCDKNWTHPNHPKEVNSVIKINIGNFEPPELVDCLEKLLKTMSMSELLKKIGLKRFEIQLTPGNFERDEPYLQKFSEILERHKNSEGSEKCDLPKICLKWGDLFKKKVHSLEPDFLSWISTFQNIFSTKGLKIDYKNAVSSYQFSLKCKIRGDEGFMTHNNQTMKLSNVYSKIYSDFAIDQESICNRILE</sequence>
<accession>A0AAD1Y324</accession>
<organism evidence="1 2">
    <name type="scientific">Euplotes crassus</name>
    <dbReference type="NCBI Taxonomy" id="5936"/>
    <lineage>
        <taxon>Eukaryota</taxon>
        <taxon>Sar</taxon>
        <taxon>Alveolata</taxon>
        <taxon>Ciliophora</taxon>
        <taxon>Intramacronucleata</taxon>
        <taxon>Spirotrichea</taxon>
        <taxon>Hypotrichia</taxon>
        <taxon>Euplotida</taxon>
        <taxon>Euplotidae</taxon>
        <taxon>Moneuplotes</taxon>
    </lineage>
</organism>
<keyword evidence="2" id="KW-1185">Reference proteome</keyword>
<name>A0AAD1Y324_EUPCR</name>
<reference evidence="1" key="1">
    <citation type="submission" date="2023-07" db="EMBL/GenBank/DDBJ databases">
        <authorList>
            <consortium name="AG Swart"/>
            <person name="Singh M."/>
            <person name="Singh A."/>
            <person name="Seah K."/>
            <person name="Emmerich C."/>
        </authorList>
    </citation>
    <scope>NUCLEOTIDE SEQUENCE</scope>
    <source>
        <strain evidence="1">DP1</strain>
    </source>
</reference>
<dbReference type="AlphaFoldDB" id="A0AAD1Y324"/>
<protein>
    <submittedName>
        <fullName evidence="1">Uncharacterized protein</fullName>
    </submittedName>
</protein>